<sequence>MKKRKKLLNLPEGLLEEFDNAHKSKSDKNKSEVIRKTVVYYINERKRKGLKELMKKGYQEMGNINCEISECGITSDCLELAKYEAGLAECDCDNGTGGEKRRYILC</sequence>
<proteinExistence type="predicted"/>
<accession>A0A0J8D5K5</accession>
<gene>
    <name evidence="1" type="ORF">CLCY_1c03460</name>
</gene>
<dbReference type="RefSeq" id="WP_048571495.1">
    <property type="nucleotide sequence ID" value="NZ_LFVU01000028.1"/>
</dbReference>
<name>A0A0J8D5K5_CLOCY</name>
<evidence type="ECO:0000313" key="2">
    <source>
        <dbReference type="Proteomes" id="UP000036756"/>
    </source>
</evidence>
<evidence type="ECO:0008006" key="3">
    <source>
        <dbReference type="Google" id="ProtNLM"/>
    </source>
</evidence>
<dbReference type="OrthoDB" id="1634058at2"/>
<dbReference type="GO" id="GO:0006355">
    <property type="term" value="P:regulation of DNA-templated transcription"/>
    <property type="evidence" value="ECO:0007669"/>
    <property type="project" value="InterPro"/>
</dbReference>
<dbReference type="Proteomes" id="UP000036756">
    <property type="component" value="Unassembled WGS sequence"/>
</dbReference>
<dbReference type="STRING" id="1121307.CLCY_1c03460"/>
<dbReference type="PATRIC" id="fig|1121307.3.peg.711"/>
<evidence type="ECO:0000313" key="1">
    <source>
        <dbReference type="EMBL" id="KMT21112.1"/>
    </source>
</evidence>
<dbReference type="EMBL" id="LFVU01000028">
    <property type="protein sequence ID" value="KMT21112.1"/>
    <property type="molecule type" value="Genomic_DNA"/>
</dbReference>
<dbReference type="Gene3D" id="1.10.1220.10">
    <property type="entry name" value="Met repressor-like"/>
    <property type="match status" value="1"/>
</dbReference>
<dbReference type="AlphaFoldDB" id="A0A0J8D5K5"/>
<organism evidence="1 2">
    <name type="scientific">Clostridium cylindrosporum DSM 605</name>
    <dbReference type="NCBI Taxonomy" id="1121307"/>
    <lineage>
        <taxon>Bacteria</taxon>
        <taxon>Bacillati</taxon>
        <taxon>Bacillota</taxon>
        <taxon>Clostridia</taxon>
        <taxon>Eubacteriales</taxon>
        <taxon>Clostridiaceae</taxon>
        <taxon>Clostridium</taxon>
    </lineage>
</organism>
<dbReference type="InterPro" id="IPR013321">
    <property type="entry name" value="Arc_rbn_hlx_hlx"/>
</dbReference>
<protein>
    <recommendedName>
        <fullName evidence="3">CopG family transcriptional regulator</fullName>
    </recommendedName>
</protein>
<comment type="caution">
    <text evidence="1">The sequence shown here is derived from an EMBL/GenBank/DDBJ whole genome shotgun (WGS) entry which is preliminary data.</text>
</comment>
<keyword evidence="2" id="KW-1185">Reference proteome</keyword>
<reference evidence="1 2" key="1">
    <citation type="submission" date="2015-06" db="EMBL/GenBank/DDBJ databases">
        <title>Draft genome sequence of the purine-degrading Clostridium cylindrosporum HC-1 (DSM 605).</title>
        <authorList>
            <person name="Poehlein A."/>
            <person name="Schiel-Bengelsdorf B."/>
            <person name="Bengelsdorf F."/>
            <person name="Daniel R."/>
            <person name="Duerre P."/>
        </authorList>
    </citation>
    <scope>NUCLEOTIDE SEQUENCE [LARGE SCALE GENOMIC DNA]</scope>
    <source>
        <strain evidence="1 2">DSM 605</strain>
    </source>
</reference>